<name>A0ABS5WCB5_9FLAO</name>
<gene>
    <name evidence="5" type="ORF">HW347_07200</name>
</gene>
<dbReference type="RefSeq" id="WP_214611219.1">
    <property type="nucleotide sequence ID" value="NZ_JACATN010000002.1"/>
</dbReference>
<keyword evidence="6" id="KW-1185">Reference proteome</keyword>
<dbReference type="EC" id="3.2.1.1" evidence="3"/>
<reference evidence="6" key="2">
    <citation type="submission" date="2023-07" db="EMBL/GenBank/DDBJ databases">
        <title>Zobellia barbeyronii sp. nov., a new marine flavobacterium, isolated from green and red algae.</title>
        <authorList>
            <person name="Nedashkovskaya O.I."/>
            <person name="Otstavnykh N."/>
            <person name="Zhukova N."/>
            <person name="Guzev K."/>
            <person name="Chausova V."/>
            <person name="Tekutyeva L."/>
            <person name="Mikhailov V."/>
            <person name="Isaeva M."/>
        </authorList>
    </citation>
    <scope>NUCLEOTIDE SEQUENCE [LARGE SCALE GENOMIC DNA]</scope>
    <source>
        <strain evidence="6">KMM 6746</strain>
    </source>
</reference>
<sequence length="571" mass="65469">MKRLLSAVIILLILASCKEQRKDIVEEVAVKIDTISKSIEPQKNIPFAWEGANIYFLLTDRFNNGNTKNDVNFDRTEPTGPLRGFMGGDIQGITKKIEEGYFSDLGINAIWFTPVIEQIHGSTDEGTGNTYGYHGYWAKDWTNLDPNFGTRKDLETMVKTAHKNGIRVLLDVVLNHTGPVTEIDGTWPDEWVRKEPTCDFTTYETTVECTLVENLPDIRTESNEPVELPDALLAKWKEEGRLSQELDELQLFFERTGYPRAPRYYVIKWLTDYVNNLGVDGFRVDTVKHVNEEAWSELYKEASYAFQNWKKMHPDKVLDDKPFYMVGEVYNYGISNGREYEFNDKKVDYFAHGFKSLINFELKEDATKDYESIFRKYNKMLNTDLIGKSVVNYLTSHDDGSPFDPERKDPFRAANVLLLTPGASQIYYGDETARDLTIEGTADNPVEGDATLRSFMNWDELDSLPRTQEVLLHWKKLGTFRRNHLAVGAGKHKRLGKKPYVFSRTFIEGNFKDKVVIGLDLPKGKKSIWVKGFFGDGTKLYDTYSETEVVVANGKILLENDFNIALLELKE</sequence>
<dbReference type="Proteomes" id="UP000740413">
    <property type="component" value="Unassembled WGS sequence"/>
</dbReference>
<organism evidence="5 6">
    <name type="scientific">Zobellia barbeyronii</name>
    <dbReference type="NCBI Taxonomy" id="2748009"/>
    <lineage>
        <taxon>Bacteria</taxon>
        <taxon>Pseudomonadati</taxon>
        <taxon>Bacteroidota</taxon>
        <taxon>Flavobacteriia</taxon>
        <taxon>Flavobacteriales</taxon>
        <taxon>Flavobacteriaceae</taxon>
        <taxon>Zobellia</taxon>
    </lineage>
</organism>
<feature type="domain" description="Glycosyl hydrolase family 13 catalytic" evidence="4">
    <location>
        <begin position="56"/>
        <end position="481"/>
    </location>
</feature>
<dbReference type="EMBL" id="JACATN010000002">
    <property type="protein sequence ID" value="MBT2161046.1"/>
    <property type="molecule type" value="Genomic_DNA"/>
</dbReference>
<evidence type="ECO:0000256" key="1">
    <source>
        <dbReference type="ARBA" id="ARBA00008061"/>
    </source>
</evidence>
<evidence type="ECO:0000256" key="3">
    <source>
        <dbReference type="RuleBase" id="RU361134"/>
    </source>
</evidence>
<dbReference type="SMART" id="SM00642">
    <property type="entry name" value="Aamy"/>
    <property type="match status" value="1"/>
</dbReference>
<reference evidence="5 6" key="1">
    <citation type="submission" date="2020-06" db="EMBL/GenBank/DDBJ databases">
        <authorList>
            <person name="Isaeva M.P."/>
            <person name="Chernysheva N.Y."/>
        </authorList>
    </citation>
    <scope>NUCLEOTIDE SEQUENCE [LARGE SCALE GENOMIC DNA]</scope>
    <source>
        <strain evidence="5 6">KMM 6746</strain>
    </source>
</reference>
<keyword evidence="3" id="KW-0378">Hydrolase</keyword>
<comment type="caution">
    <text evidence="5">The sequence shown here is derived from an EMBL/GenBank/DDBJ whole genome shotgun (WGS) entry which is preliminary data.</text>
</comment>
<keyword evidence="3" id="KW-0119">Carbohydrate metabolism</keyword>
<evidence type="ECO:0000256" key="2">
    <source>
        <dbReference type="RuleBase" id="RU003615"/>
    </source>
</evidence>
<dbReference type="InterPro" id="IPR006047">
    <property type="entry name" value="GH13_cat_dom"/>
</dbReference>
<accession>A0ABS5WCB5</accession>
<evidence type="ECO:0000313" key="5">
    <source>
        <dbReference type="EMBL" id="MBT2161046.1"/>
    </source>
</evidence>
<dbReference type="PANTHER" id="PTHR10357">
    <property type="entry name" value="ALPHA-AMYLASE FAMILY MEMBER"/>
    <property type="match status" value="1"/>
</dbReference>
<evidence type="ECO:0000313" key="6">
    <source>
        <dbReference type="Proteomes" id="UP000740413"/>
    </source>
</evidence>
<keyword evidence="3" id="KW-0326">Glycosidase</keyword>
<dbReference type="SUPFAM" id="SSF51445">
    <property type="entry name" value="(Trans)glycosidases"/>
    <property type="match status" value="1"/>
</dbReference>
<dbReference type="InterPro" id="IPR017853">
    <property type="entry name" value="GH"/>
</dbReference>
<dbReference type="PRINTS" id="PR00110">
    <property type="entry name" value="ALPHAAMYLASE"/>
</dbReference>
<dbReference type="InterPro" id="IPR006046">
    <property type="entry name" value="Alpha_amylase"/>
</dbReference>
<dbReference type="PROSITE" id="PS51257">
    <property type="entry name" value="PROKAR_LIPOPROTEIN"/>
    <property type="match status" value="1"/>
</dbReference>
<proteinExistence type="inferred from homology"/>
<comment type="catalytic activity">
    <reaction evidence="3">
        <text>Endohydrolysis of (1-&gt;4)-alpha-D-glucosidic linkages in polysaccharides containing three or more (1-&gt;4)-alpha-linked D-glucose units.</text>
        <dbReference type="EC" id="3.2.1.1"/>
    </reaction>
</comment>
<evidence type="ECO:0000259" key="4">
    <source>
        <dbReference type="SMART" id="SM00642"/>
    </source>
</evidence>
<protein>
    <recommendedName>
        <fullName evidence="3">Alpha-amylase</fullName>
        <ecNumber evidence="3">3.2.1.1</ecNumber>
    </recommendedName>
</protein>
<dbReference type="Pfam" id="PF00128">
    <property type="entry name" value="Alpha-amylase"/>
    <property type="match status" value="1"/>
</dbReference>
<dbReference type="PANTHER" id="PTHR10357:SF209">
    <property type="entry name" value="PERIPLASMIC ALPHA-AMYLASE"/>
    <property type="match status" value="1"/>
</dbReference>
<comment type="similarity">
    <text evidence="1 2">Belongs to the glycosyl hydrolase 13 family.</text>
</comment>
<dbReference type="Gene3D" id="3.20.20.80">
    <property type="entry name" value="Glycosidases"/>
    <property type="match status" value="2"/>
</dbReference>